<feature type="chain" id="PRO_5042910570" evidence="2">
    <location>
        <begin position="17"/>
        <end position="499"/>
    </location>
</feature>
<dbReference type="EMBL" id="MU866241">
    <property type="protein sequence ID" value="KAK4175283.1"/>
    <property type="molecule type" value="Genomic_DNA"/>
</dbReference>
<dbReference type="InterPro" id="IPR029058">
    <property type="entry name" value="AB_hydrolase_fold"/>
</dbReference>
<protein>
    <submittedName>
        <fullName evidence="3">Uncharacterized protein</fullName>
    </submittedName>
</protein>
<dbReference type="Proteomes" id="UP001302321">
    <property type="component" value="Unassembled WGS sequence"/>
</dbReference>
<name>A0AAN7A5X4_9PEZI</name>
<reference evidence="3" key="1">
    <citation type="journal article" date="2023" name="Mol. Phylogenet. Evol.">
        <title>Genome-scale phylogeny and comparative genomics of the fungal order Sordariales.</title>
        <authorList>
            <person name="Hensen N."/>
            <person name="Bonometti L."/>
            <person name="Westerberg I."/>
            <person name="Brannstrom I.O."/>
            <person name="Guillou S."/>
            <person name="Cros-Aarteil S."/>
            <person name="Calhoun S."/>
            <person name="Haridas S."/>
            <person name="Kuo A."/>
            <person name="Mondo S."/>
            <person name="Pangilinan J."/>
            <person name="Riley R."/>
            <person name="LaButti K."/>
            <person name="Andreopoulos B."/>
            <person name="Lipzen A."/>
            <person name="Chen C."/>
            <person name="Yan M."/>
            <person name="Daum C."/>
            <person name="Ng V."/>
            <person name="Clum A."/>
            <person name="Steindorff A."/>
            <person name="Ohm R.A."/>
            <person name="Martin F."/>
            <person name="Silar P."/>
            <person name="Natvig D.O."/>
            <person name="Lalanne C."/>
            <person name="Gautier V."/>
            <person name="Ament-Velasquez S.L."/>
            <person name="Kruys A."/>
            <person name="Hutchinson M.I."/>
            <person name="Powell A.J."/>
            <person name="Barry K."/>
            <person name="Miller A.N."/>
            <person name="Grigoriev I.V."/>
            <person name="Debuchy R."/>
            <person name="Gladieux P."/>
            <person name="Hiltunen Thoren M."/>
            <person name="Johannesson H."/>
        </authorList>
    </citation>
    <scope>NUCLEOTIDE SEQUENCE</scope>
    <source>
        <strain evidence="3">CBS 892.96</strain>
    </source>
</reference>
<dbReference type="AlphaFoldDB" id="A0AAN7A5X4"/>
<sequence>MLRWPLGARRWRPALACRVLCRFYSANYSVENVRVPCASSGEITVSLHNIARHKSTEPLVIVIPPIPHTEGEPHASLPPWLLKYPAAIINYRWNYIDGKLDHTPLRWPTPVHDLTFGYSWLSANLGLRAERNKPASFRPAYIYGSYLGATLGTGLAFTEAHHPFLHRNEGGMTIRGLVAHNGIYNWPMFLPDHPIHRYKQKPPKQGRFPYFTSHVQSQHLEPEKIDQGTAFGFLHSQIPFLFPSPSDLFDPFASPTLFFHSAPLHVPEDFFNPSRFNNLPSRSSVSAAVDDFLAESGVLEPDGLSSSSSAQPSPTSPLTPQQVDSMLAQNSPLTPQQVDAILAQKTAEAMASRPPRKGYLVFPPRQSTLRLPETLLLYDDDNIPPVQGDESDEKRRPPRISFKVQAMELAGLMRRSVSMFECRTLTREGDEEFAVQEARDREAARRVKTVELGPQVEEQEEDDGGEWGLRRNEEALIAKWLRETIREDEDWMEDRRARS</sequence>
<evidence type="ECO:0000313" key="4">
    <source>
        <dbReference type="Proteomes" id="UP001302321"/>
    </source>
</evidence>
<evidence type="ECO:0000256" key="1">
    <source>
        <dbReference type="SAM" id="MobiDB-lite"/>
    </source>
</evidence>
<dbReference type="SUPFAM" id="SSF53474">
    <property type="entry name" value="alpha/beta-Hydrolases"/>
    <property type="match status" value="1"/>
</dbReference>
<proteinExistence type="predicted"/>
<feature type="region of interest" description="Disordered" evidence="1">
    <location>
        <begin position="300"/>
        <end position="322"/>
    </location>
</feature>
<evidence type="ECO:0000313" key="3">
    <source>
        <dbReference type="EMBL" id="KAK4175283.1"/>
    </source>
</evidence>
<keyword evidence="2" id="KW-0732">Signal</keyword>
<feature type="signal peptide" evidence="2">
    <location>
        <begin position="1"/>
        <end position="16"/>
    </location>
</feature>
<evidence type="ECO:0000256" key="2">
    <source>
        <dbReference type="SAM" id="SignalP"/>
    </source>
</evidence>
<feature type="compositionally biased region" description="Low complexity" evidence="1">
    <location>
        <begin position="304"/>
        <end position="322"/>
    </location>
</feature>
<organism evidence="3 4">
    <name type="scientific">Triangularia setosa</name>
    <dbReference type="NCBI Taxonomy" id="2587417"/>
    <lineage>
        <taxon>Eukaryota</taxon>
        <taxon>Fungi</taxon>
        <taxon>Dikarya</taxon>
        <taxon>Ascomycota</taxon>
        <taxon>Pezizomycotina</taxon>
        <taxon>Sordariomycetes</taxon>
        <taxon>Sordariomycetidae</taxon>
        <taxon>Sordariales</taxon>
        <taxon>Podosporaceae</taxon>
        <taxon>Triangularia</taxon>
    </lineage>
</organism>
<gene>
    <name evidence="3" type="ORF">QBC36DRAFT_331802</name>
</gene>
<accession>A0AAN7A5X4</accession>
<reference evidence="3" key="2">
    <citation type="submission" date="2023-05" db="EMBL/GenBank/DDBJ databases">
        <authorList>
            <consortium name="Lawrence Berkeley National Laboratory"/>
            <person name="Steindorff A."/>
            <person name="Hensen N."/>
            <person name="Bonometti L."/>
            <person name="Westerberg I."/>
            <person name="Brannstrom I.O."/>
            <person name="Guillou S."/>
            <person name="Cros-Aarteil S."/>
            <person name="Calhoun S."/>
            <person name="Haridas S."/>
            <person name="Kuo A."/>
            <person name="Mondo S."/>
            <person name="Pangilinan J."/>
            <person name="Riley R."/>
            <person name="Labutti K."/>
            <person name="Andreopoulos B."/>
            <person name="Lipzen A."/>
            <person name="Chen C."/>
            <person name="Yanf M."/>
            <person name="Daum C."/>
            <person name="Ng V."/>
            <person name="Clum A."/>
            <person name="Ohm R."/>
            <person name="Martin F."/>
            <person name="Silar P."/>
            <person name="Natvig D."/>
            <person name="Lalanne C."/>
            <person name="Gautier V."/>
            <person name="Ament-Velasquez S.L."/>
            <person name="Kruys A."/>
            <person name="Hutchinson M.I."/>
            <person name="Powell A.J."/>
            <person name="Barry K."/>
            <person name="Miller A.N."/>
            <person name="Grigoriev I.V."/>
            <person name="Debuchy R."/>
            <person name="Gladieux P."/>
            <person name="Thoren M.H."/>
            <person name="Johannesson H."/>
        </authorList>
    </citation>
    <scope>NUCLEOTIDE SEQUENCE</scope>
    <source>
        <strain evidence="3">CBS 892.96</strain>
    </source>
</reference>
<keyword evidence="4" id="KW-1185">Reference proteome</keyword>
<comment type="caution">
    <text evidence="3">The sequence shown here is derived from an EMBL/GenBank/DDBJ whole genome shotgun (WGS) entry which is preliminary data.</text>
</comment>
<dbReference type="Gene3D" id="3.40.50.1820">
    <property type="entry name" value="alpha/beta hydrolase"/>
    <property type="match status" value="1"/>
</dbReference>